<dbReference type="GO" id="GO:0005524">
    <property type="term" value="F:ATP binding"/>
    <property type="evidence" value="ECO:0007669"/>
    <property type="project" value="InterPro"/>
</dbReference>
<dbReference type="Pfam" id="PF12458">
    <property type="entry name" value="DUF3686"/>
    <property type="match status" value="1"/>
</dbReference>
<dbReference type="GO" id="GO:0016887">
    <property type="term" value="F:ATP hydrolysis activity"/>
    <property type="evidence" value="ECO:0007669"/>
    <property type="project" value="InterPro"/>
</dbReference>
<gene>
    <name evidence="3" type="ORF">Enr10x_46780</name>
</gene>
<reference evidence="3 4" key="1">
    <citation type="submission" date="2019-03" db="EMBL/GenBank/DDBJ databases">
        <title>Deep-cultivation of Planctomycetes and their phenomic and genomic characterization uncovers novel biology.</title>
        <authorList>
            <person name="Wiegand S."/>
            <person name="Jogler M."/>
            <person name="Boedeker C."/>
            <person name="Pinto D."/>
            <person name="Vollmers J."/>
            <person name="Rivas-Marin E."/>
            <person name="Kohn T."/>
            <person name="Peeters S.H."/>
            <person name="Heuer A."/>
            <person name="Rast P."/>
            <person name="Oberbeckmann S."/>
            <person name="Bunk B."/>
            <person name="Jeske O."/>
            <person name="Meyerdierks A."/>
            <person name="Storesund J.E."/>
            <person name="Kallscheuer N."/>
            <person name="Luecker S."/>
            <person name="Lage O.M."/>
            <person name="Pohl T."/>
            <person name="Merkel B.J."/>
            <person name="Hornburger P."/>
            <person name="Mueller R.-W."/>
            <person name="Bruemmer F."/>
            <person name="Labrenz M."/>
            <person name="Spormann A.M."/>
            <person name="Op den Camp H."/>
            <person name="Overmann J."/>
            <person name="Amann R."/>
            <person name="Jetten M.S.M."/>
            <person name="Mascher T."/>
            <person name="Medema M.H."/>
            <person name="Devos D.P."/>
            <person name="Kaster A.-K."/>
            <person name="Ovreas L."/>
            <person name="Rohde M."/>
            <person name="Galperin M.Y."/>
            <person name="Jogler C."/>
        </authorList>
    </citation>
    <scope>NUCLEOTIDE SEQUENCE [LARGE SCALE GENOMIC DNA]</scope>
    <source>
        <strain evidence="3 4">Enr10</strain>
    </source>
</reference>
<dbReference type="Gene3D" id="3.40.50.300">
    <property type="entry name" value="P-loop containing nucleotide triphosphate hydrolases"/>
    <property type="match status" value="1"/>
</dbReference>
<dbReference type="Pfam" id="PF00004">
    <property type="entry name" value="AAA"/>
    <property type="match status" value="1"/>
</dbReference>
<dbReference type="Pfam" id="PF25472">
    <property type="entry name" value="DUF7902"/>
    <property type="match status" value="1"/>
</dbReference>
<accession>A0A517QCH3</accession>
<organism evidence="3 4">
    <name type="scientific">Gimesia panareensis</name>
    <dbReference type="NCBI Taxonomy" id="2527978"/>
    <lineage>
        <taxon>Bacteria</taxon>
        <taxon>Pseudomonadati</taxon>
        <taxon>Planctomycetota</taxon>
        <taxon>Planctomycetia</taxon>
        <taxon>Planctomycetales</taxon>
        <taxon>Planctomycetaceae</taxon>
        <taxon>Gimesia</taxon>
    </lineage>
</organism>
<dbReference type="InterPro" id="IPR003593">
    <property type="entry name" value="AAA+_ATPase"/>
</dbReference>
<dbReference type="InterPro" id="IPR020958">
    <property type="entry name" value="DUF3686"/>
</dbReference>
<feature type="region of interest" description="Disordered" evidence="1">
    <location>
        <begin position="1690"/>
        <end position="1711"/>
    </location>
</feature>
<evidence type="ECO:0000313" key="3">
    <source>
        <dbReference type="EMBL" id="QDT29326.1"/>
    </source>
</evidence>
<keyword evidence="4" id="KW-1185">Reference proteome</keyword>
<dbReference type="SUPFAM" id="SSF52540">
    <property type="entry name" value="P-loop containing nucleoside triphosphate hydrolases"/>
    <property type="match status" value="1"/>
</dbReference>
<dbReference type="InterPro" id="IPR027417">
    <property type="entry name" value="P-loop_NTPase"/>
</dbReference>
<sequence length="1776" mass="203953">MADSENHTTETAAGNADAIALESSTYEIIQNRLQSRGKELQARLSQLNERRKEVFGSIETKLLGSDRITTEHNCIPRDMLAVGNRFLFGYNVHFGLKTEIQLSDVFSVYEFKEGAYHVLPLDLIQNPEFEKDFKDIYRYYKHATFAKFFVKGPFLYMLFKVGDGPRDFKSFKWAFQGDQLVYVDNRSDHEVQYPPQQEFQWVRTHRDLHHSGVHPHISIDDRLFVETIGGDLTIKIENNTDTGEGIYAEPVDDPDQTLDDAEIFYALIGSLILLKIKPYQETKFRYFIYNEKLQQARRLDSIKDACILLPDDHGLVFSNGYYLQNGESKTFETDLQDMLYQERIAAPNGEDFLYVFYQPEQGAYVLLQYNVIEQKLDTPMICHGFTLFEGGELICFSGQGEPQKHHTIQLWKTPYVSETYEIPQKTDSYLNKIGNKDIVRGMAECHELLGLIYRKDAYENLYVDLVKQSTDVLDSYFWINHEDTFALGEVVLEIKKAAEAAVTEYEKVLQLRQNTKKKTTEVETLTRETFTAVDHRRFDQIDDFVTSLASLRSLRGDVISLRDLRYVDVALVEQLEAKVSERTEKLAGRCVEFLLRKDALKPYADRITAASEQIKTVEKVADARKVEEEIEASSSELEMLIDIVSNLKVEDTTQRTAIIDNISANFSRINQSRAALKNRIKELMSVEGVAEFNAQIKLLNQGVVNYLDVSDSPEKCDDFLTKLMIQVEELEGRFAEFDEFVEQLTEKREEIYAAFESRKLAIVESRNKRANSLAKSADRILTGIRSRAEQLESINEINGYFASDLMIDKVRDIVRQLGELEDTVKVDDIQSRLKSIREDAVRQLKDKQELFVDGENIIKLGNRNFTVNRQALDLTTVMRDDVLQLHLTGTNFFAEIDDERLLATRDVWNQELISENRNVYRVEYLAYSLLNSLESDSEHSLESLTKLTDEELLAFIQKFMGPRYSEGYVKGVHDQDALLLVKSLLKIKPALGLLRYQPAARALANLYWNYFCDPEIKVLFESKLTGFGRIMQVFPQTGQQQYYIGELQQQLTEFVQQLPSFEQTLIPEAAEYLFQELVRGEQFVISQRAGELFQEFEKYLKHNKALKRLQESLEATHAHPANWFLLARDWVAAYLEHLDSDEDRDYRDEIALLLLAGKLDRKRLIDARVTDQITGLSGSHACIQQGEYHLHFNRFMQRLSDFQRMNVPRFESYVSLKKEIVDETRHAMRLEEFRPRVLTSFVRNRLLDEVYLPVIGDNLAKQMGEAGEQKRTDRMGLLMLVSPPGYGKTTLMEYIANRLGIIFMKINGPALGHQVTSLDPEAAPNAGAREEVKKLNLSLEMGDNVMIYLDDIQHCNPEFLQKFISLCDAQRKIEGVYEGETRTYDLRGRKVAVVMAGNPYTESGEKFQIPDMLSNRADIYNLGEVIGEHADAFEMSYLENCITSNPVLNPLTSRSQKDIYTIIQMAEDGTGERGDLEGNYSVEELNEMVSTMKKLIRVRDVILSVNREYIRSAAQSDDYRTEPAFKLQGSYRNMNRIAEKVFAVMNDRELETLIVSNYENDAQTLTSDTEANLLKFKELMGILKETELQRWNEIKKSFRKNQQLKSVGGEDRMAQAILQLANVGEGLQDIREAMNAGVGRLTEEKTESNLDQYARDFAERFQHLSDSLQAIQAALSTGAKDVTSLFEKSMQARESEQPTAPAEKPAAGSDDRITVVNKIPRSLLNVLETQFDLMQGWMQPLLNSSQANQAEFQELKDLVTRCMKDYNALIRRVDDE</sequence>
<dbReference type="SMART" id="SM00382">
    <property type="entry name" value="AAA"/>
    <property type="match status" value="1"/>
</dbReference>
<dbReference type="InterPro" id="IPR057224">
    <property type="entry name" value="DUF7902"/>
</dbReference>
<name>A0A517QCH3_9PLAN</name>
<evidence type="ECO:0000259" key="2">
    <source>
        <dbReference type="SMART" id="SM00382"/>
    </source>
</evidence>
<evidence type="ECO:0000313" key="4">
    <source>
        <dbReference type="Proteomes" id="UP000315647"/>
    </source>
</evidence>
<feature type="domain" description="AAA+ ATPase" evidence="2">
    <location>
        <begin position="1274"/>
        <end position="1423"/>
    </location>
</feature>
<dbReference type="EMBL" id="CP037421">
    <property type="protein sequence ID" value="QDT29326.1"/>
    <property type="molecule type" value="Genomic_DNA"/>
</dbReference>
<dbReference type="RefSeq" id="WP_145451471.1">
    <property type="nucleotide sequence ID" value="NZ_CP037421.1"/>
</dbReference>
<proteinExistence type="predicted"/>
<dbReference type="Proteomes" id="UP000315647">
    <property type="component" value="Chromosome"/>
</dbReference>
<dbReference type="InterPro" id="IPR003959">
    <property type="entry name" value="ATPase_AAA_core"/>
</dbReference>
<evidence type="ECO:0000256" key="1">
    <source>
        <dbReference type="SAM" id="MobiDB-lite"/>
    </source>
</evidence>
<protein>
    <submittedName>
        <fullName evidence="3">ATPase involved in DNA repair</fullName>
    </submittedName>
</protein>